<organism evidence="3 4">
    <name type="scientific">Aphanomyces stellatus</name>
    <dbReference type="NCBI Taxonomy" id="120398"/>
    <lineage>
        <taxon>Eukaryota</taxon>
        <taxon>Sar</taxon>
        <taxon>Stramenopiles</taxon>
        <taxon>Oomycota</taxon>
        <taxon>Saprolegniomycetes</taxon>
        <taxon>Saprolegniales</taxon>
        <taxon>Verrucalvaceae</taxon>
        <taxon>Aphanomyces</taxon>
    </lineage>
</organism>
<proteinExistence type="predicted"/>
<feature type="region of interest" description="Disordered" evidence="1">
    <location>
        <begin position="1"/>
        <end position="24"/>
    </location>
</feature>
<protein>
    <submittedName>
        <fullName evidence="3">Aste57867_22919 protein</fullName>
    </submittedName>
</protein>
<reference evidence="2" key="2">
    <citation type="submission" date="2019-06" db="EMBL/GenBank/DDBJ databases">
        <title>Genomics analysis of Aphanomyces spp. identifies a new class of oomycete effector associated with host adaptation.</title>
        <authorList>
            <person name="Gaulin E."/>
        </authorList>
    </citation>
    <scope>NUCLEOTIDE SEQUENCE</scope>
    <source>
        <strain evidence="2">CBS 578.67</strain>
    </source>
</reference>
<accession>A0A485LLA1</accession>
<dbReference type="AlphaFoldDB" id="A0A485LLA1"/>
<name>A0A485LLA1_9STRA</name>
<dbReference type="Proteomes" id="UP000332933">
    <property type="component" value="Unassembled WGS sequence"/>
</dbReference>
<gene>
    <name evidence="3" type="primary">Aste57867_22919</name>
    <name evidence="2" type="ORF">As57867_022848</name>
    <name evidence="3" type="ORF">ASTE57867_22919</name>
</gene>
<keyword evidence="4" id="KW-1185">Reference proteome</keyword>
<feature type="compositionally biased region" description="Basic and acidic residues" evidence="1">
    <location>
        <begin position="7"/>
        <end position="23"/>
    </location>
</feature>
<evidence type="ECO:0000313" key="4">
    <source>
        <dbReference type="Proteomes" id="UP000332933"/>
    </source>
</evidence>
<sequence>MPLANRKSRDSNDRNFNFRREKQPTPVPIGRFEGRWWCLASTVAILLLHSSTRSQVITTIMESPYKIRAQTSSAALRASLSSMWKKVRSTSGTAASVALEHARGRRTSGGGYTSMDGRRNDDIDVDDTGYLLVHDTT</sequence>
<dbReference type="EMBL" id="VJMH01007217">
    <property type="protein sequence ID" value="KAF0685148.1"/>
    <property type="molecule type" value="Genomic_DNA"/>
</dbReference>
<evidence type="ECO:0000256" key="1">
    <source>
        <dbReference type="SAM" id="MobiDB-lite"/>
    </source>
</evidence>
<evidence type="ECO:0000313" key="3">
    <source>
        <dbReference type="EMBL" id="VFT99569.1"/>
    </source>
</evidence>
<reference evidence="3 4" key="1">
    <citation type="submission" date="2019-03" db="EMBL/GenBank/DDBJ databases">
        <authorList>
            <person name="Gaulin E."/>
            <person name="Dumas B."/>
        </authorList>
    </citation>
    <scope>NUCLEOTIDE SEQUENCE [LARGE SCALE GENOMIC DNA]</scope>
    <source>
        <strain evidence="3">CBS 568.67</strain>
    </source>
</reference>
<dbReference type="EMBL" id="CAADRA010007243">
    <property type="protein sequence ID" value="VFT99569.1"/>
    <property type="molecule type" value="Genomic_DNA"/>
</dbReference>
<evidence type="ECO:0000313" key="2">
    <source>
        <dbReference type="EMBL" id="KAF0685148.1"/>
    </source>
</evidence>